<evidence type="ECO:0000256" key="3">
    <source>
        <dbReference type="ARBA" id="ARBA00022475"/>
    </source>
</evidence>
<reference evidence="10 11" key="1">
    <citation type="submission" date="2021-11" db="EMBL/GenBank/DDBJ databases">
        <authorList>
            <person name="Depoorter E."/>
        </authorList>
    </citation>
    <scope>NUCLEOTIDE SEQUENCE [LARGE SCALE GENOMIC DNA]</scope>
    <source>
        <strain evidence="10 11">LMG 24286</strain>
    </source>
</reference>
<evidence type="ECO:0000256" key="6">
    <source>
        <dbReference type="ARBA" id="ARBA00023136"/>
    </source>
</evidence>
<dbReference type="InterPro" id="IPR012826">
    <property type="entry name" value="FliN"/>
</dbReference>
<dbReference type="PRINTS" id="PR00956">
    <property type="entry name" value="FLGMOTORFLIN"/>
</dbReference>
<name>A0ABM8ZAL2_9LACO</name>
<sequence>MTDTLSQAEIDAMMNGSFEEPTPAPVEENHIPEAPKPVIDTTDESTRFDLLGEVGNISMSQAATTLSSILNRRVNITTPRVKKCLFSEIMGSLGTPKVATIVEFKEGLLGSNLMVLDVNDANIIADLMMGGEGKPTSTEFTDLQLSAVAEAMNQMIGSASTSMSTMIERKVDILPPHVRMWNNPQTIDYDAIDPSEYVYRISFNLSVEGLIESEIMQIFSNEVVSEIEKSMLGASEPVAPTSTTPVAAPIAAQVEPVQPIAQPTPQPVAQPVAQPTLQPAAAQVSQPQFQPLADATVKTGDNLDLILDVPLNLSVVLGRSQKKIRDILSLNVGSVVELDNLTDEPLDILLNGKLIAQGEVVVINENFGIRITNILTMSERLHSINK</sequence>
<evidence type="ECO:0000313" key="11">
    <source>
        <dbReference type="Proteomes" id="UP000789719"/>
    </source>
</evidence>
<dbReference type="Gene3D" id="3.40.1550.10">
    <property type="entry name" value="CheC-like"/>
    <property type="match status" value="1"/>
</dbReference>
<evidence type="ECO:0000259" key="8">
    <source>
        <dbReference type="Pfam" id="PF01052"/>
    </source>
</evidence>
<comment type="subcellular location">
    <subcellularLocation>
        <location evidence="1">Cell membrane</location>
        <topology evidence="1">Peripheral membrane protein</topology>
        <orientation evidence="1">Cytoplasmic side</orientation>
    </subcellularLocation>
</comment>
<evidence type="ECO:0000313" key="10">
    <source>
        <dbReference type="EMBL" id="CAH0417911.1"/>
    </source>
</evidence>
<dbReference type="InterPro" id="IPR001543">
    <property type="entry name" value="FliN-like_C"/>
</dbReference>
<dbReference type="PANTHER" id="PTHR43484">
    <property type="match status" value="1"/>
</dbReference>
<gene>
    <name evidence="10" type="ORF">WGH24286_00327</name>
</gene>
<dbReference type="NCBIfam" id="NF005995">
    <property type="entry name" value="PRK08119.1"/>
    <property type="match status" value="1"/>
</dbReference>
<keyword evidence="4" id="KW-0145">Chemotaxis</keyword>
<evidence type="ECO:0000256" key="4">
    <source>
        <dbReference type="ARBA" id="ARBA00022500"/>
    </source>
</evidence>
<dbReference type="Proteomes" id="UP000789719">
    <property type="component" value="Unassembled WGS sequence"/>
</dbReference>
<keyword evidence="5" id="KW-0283">Flagellar rotation</keyword>
<protein>
    <recommendedName>
        <fullName evidence="12">Flagellar motor switch protein FliN</fullName>
    </recommendedName>
</protein>
<evidence type="ECO:0000256" key="5">
    <source>
        <dbReference type="ARBA" id="ARBA00022779"/>
    </source>
</evidence>
<keyword evidence="3" id="KW-1003">Cell membrane</keyword>
<organism evidence="10 11">
    <name type="scientific">Periweissella ghanensis</name>
    <dbReference type="NCBI Taxonomy" id="467997"/>
    <lineage>
        <taxon>Bacteria</taxon>
        <taxon>Bacillati</taxon>
        <taxon>Bacillota</taxon>
        <taxon>Bacilli</taxon>
        <taxon>Lactobacillales</taxon>
        <taxon>Lactobacillaceae</taxon>
        <taxon>Periweissella</taxon>
    </lineage>
</organism>
<accession>A0ABM8ZAL2</accession>
<evidence type="ECO:0000256" key="7">
    <source>
        <dbReference type="SAM" id="MobiDB-lite"/>
    </source>
</evidence>
<dbReference type="InterPro" id="IPR028976">
    <property type="entry name" value="CheC-like_sf"/>
</dbReference>
<proteinExistence type="inferred from homology"/>
<keyword evidence="6" id="KW-0472">Membrane</keyword>
<dbReference type="InterPro" id="IPR051469">
    <property type="entry name" value="FliN/MopA/SpaO"/>
</dbReference>
<dbReference type="NCBIfam" id="TIGR02480">
    <property type="entry name" value="fliN"/>
    <property type="match status" value="1"/>
</dbReference>
<dbReference type="Pfam" id="PF01052">
    <property type="entry name" value="FliMN_C"/>
    <property type="match status" value="1"/>
</dbReference>
<comment type="similarity">
    <text evidence="2">Belongs to the FliN/MopA/SpaO family.</text>
</comment>
<dbReference type="CDD" id="cd17907">
    <property type="entry name" value="FliY_FliN-Y"/>
    <property type="match status" value="1"/>
</dbReference>
<dbReference type="InterPro" id="IPR036429">
    <property type="entry name" value="SpoA-like_sf"/>
</dbReference>
<evidence type="ECO:0000259" key="9">
    <source>
        <dbReference type="Pfam" id="PF04509"/>
    </source>
</evidence>
<dbReference type="Pfam" id="PF04509">
    <property type="entry name" value="CheC"/>
    <property type="match status" value="2"/>
</dbReference>
<dbReference type="InterPro" id="IPR001172">
    <property type="entry name" value="FliN_T3SS_HrcQb"/>
</dbReference>
<dbReference type="InterPro" id="IPR007597">
    <property type="entry name" value="CheC"/>
</dbReference>
<feature type="domain" description="CheC-like protein" evidence="9">
    <location>
        <begin position="144"/>
        <end position="178"/>
    </location>
</feature>
<feature type="region of interest" description="Disordered" evidence="7">
    <location>
        <begin position="15"/>
        <end position="37"/>
    </location>
</feature>
<dbReference type="RefSeq" id="WP_230098017.1">
    <property type="nucleotide sequence ID" value="NZ_CAKKNT010000002.1"/>
</dbReference>
<evidence type="ECO:0000256" key="2">
    <source>
        <dbReference type="ARBA" id="ARBA00009226"/>
    </source>
</evidence>
<evidence type="ECO:0000256" key="1">
    <source>
        <dbReference type="ARBA" id="ARBA00004413"/>
    </source>
</evidence>
<feature type="domain" description="Flagellar motor switch protein FliN-like C-terminal" evidence="8">
    <location>
        <begin position="305"/>
        <end position="375"/>
    </location>
</feature>
<dbReference type="PANTHER" id="PTHR43484:SF1">
    <property type="entry name" value="FLAGELLAR MOTOR SWITCH PROTEIN FLIN"/>
    <property type="match status" value="1"/>
</dbReference>
<evidence type="ECO:0008006" key="12">
    <source>
        <dbReference type="Google" id="ProtNLM"/>
    </source>
</evidence>
<dbReference type="SUPFAM" id="SSF103039">
    <property type="entry name" value="CheC-like"/>
    <property type="match status" value="1"/>
</dbReference>
<dbReference type="EMBL" id="CAKKNT010000002">
    <property type="protein sequence ID" value="CAH0417911.1"/>
    <property type="molecule type" value="Genomic_DNA"/>
</dbReference>
<feature type="domain" description="CheC-like protein" evidence="9">
    <location>
        <begin position="49"/>
        <end position="82"/>
    </location>
</feature>
<keyword evidence="11" id="KW-1185">Reference proteome</keyword>
<dbReference type="Gene3D" id="2.30.330.10">
    <property type="entry name" value="SpoA-like"/>
    <property type="match status" value="1"/>
</dbReference>
<dbReference type="SUPFAM" id="SSF101801">
    <property type="entry name" value="Surface presentation of antigens (SPOA)"/>
    <property type="match status" value="1"/>
</dbReference>
<comment type="caution">
    <text evidence="10">The sequence shown here is derived from an EMBL/GenBank/DDBJ whole genome shotgun (WGS) entry which is preliminary data.</text>
</comment>